<feature type="compositionally biased region" description="Low complexity" evidence="1">
    <location>
        <begin position="137"/>
        <end position="160"/>
    </location>
</feature>
<comment type="caution">
    <text evidence="2">The sequence shown here is derived from an EMBL/GenBank/DDBJ whole genome shotgun (WGS) entry which is preliminary data.</text>
</comment>
<dbReference type="PANTHER" id="PTHR31451:SF39">
    <property type="entry name" value="MANNAN ENDO-1,4-BETA-MANNOSIDASE 1"/>
    <property type="match status" value="1"/>
</dbReference>
<evidence type="ECO:0000256" key="1">
    <source>
        <dbReference type="SAM" id="MobiDB-lite"/>
    </source>
</evidence>
<dbReference type="GO" id="GO:0005576">
    <property type="term" value="C:extracellular region"/>
    <property type="evidence" value="ECO:0007669"/>
    <property type="project" value="UniProtKB-SubCell"/>
</dbReference>
<dbReference type="Gene3D" id="3.20.20.80">
    <property type="entry name" value="Glycosidases"/>
    <property type="match status" value="1"/>
</dbReference>
<dbReference type="OrthoDB" id="406631at2759"/>
<gene>
    <name evidence="2" type="ORF">Plil01_001429300</name>
</gene>
<evidence type="ECO:0000313" key="3">
    <source>
        <dbReference type="Proteomes" id="UP001165083"/>
    </source>
</evidence>
<sequence>MTTRSSQRPSGVDFDANLTIDIIDYGTYHAYPDSWGVDECEYQSWGVQWISDHASSDVTAGKPVVMEEYGVKTLNASIYQAWSDAVYATNSNTQCWQFGVKSLSTADDGYTIYDTDELFTTVIAPAADELASRSGPSASSTASTSTASKSTATSSSTAASVAGDPSDLVDTTGSSSSATATPDASTISTTNSSSAIETATTTGLTSTSTITVTNTEASGGSSTDESTVSSTTAADKCSVHRHRA</sequence>
<reference evidence="2" key="1">
    <citation type="submission" date="2023-04" db="EMBL/GenBank/DDBJ databases">
        <title>Phytophthora lilii NBRC 32176.</title>
        <authorList>
            <person name="Ichikawa N."/>
            <person name="Sato H."/>
            <person name="Tonouchi N."/>
        </authorList>
    </citation>
    <scope>NUCLEOTIDE SEQUENCE</scope>
    <source>
        <strain evidence="2">NBRC 32176</strain>
    </source>
</reference>
<feature type="region of interest" description="Disordered" evidence="1">
    <location>
        <begin position="130"/>
        <end position="244"/>
    </location>
</feature>
<dbReference type="PANTHER" id="PTHR31451">
    <property type="match status" value="1"/>
</dbReference>
<proteinExistence type="predicted"/>
<evidence type="ECO:0000313" key="2">
    <source>
        <dbReference type="EMBL" id="GMF33544.1"/>
    </source>
</evidence>
<dbReference type="Proteomes" id="UP001165083">
    <property type="component" value="Unassembled WGS sequence"/>
</dbReference>
<organism evidence="2 3">
    <name type="scientific">Phytophthora lilii</name>
    <dbReference type="NCBI Taxonomy" id="2077276"/>
    <lineage>
        <taxon>Eukaryota</taxon>
        <taxon>Sar</taxon>
        <taxon>Stramenopiles</taxon>
        <taxon>Oomycota</taxon>
        <taxon>Peronosporomycetes</taxon>
        <taxon>Peronosporales</taxon>
        <taxon>Peronosporaceae</taxon>
        <taxon>Phytophthora</taxon>
    </lineage>
</organism>
<dbReference type="EMBL" id="BSXW01001086">
    <property type="protein sequence ID" value="GMF33544.1"/>
    <property type="molecule type" value="Genomic_DNA"/>
</dbReference>
<dbReference type="GO" id="GO:0016985">
    <property type="term" value="F:mannan endo-1,4-beta-mannosidase activity"/>
    <property type="evidence" value="ECO:0007669"/>
    <property type="project" value="UniProtKB-EC"/>
</dbReference>
<keyword evidence="3" id="KW-1185">Reference proteome</keyword>
<dbReference type="InterPro" id="IPR045053">
    <property type="entry name" value="MAN-like"/>
</dbReference>
<dbReference type="AlphaFoldDB" id="A0A9W6X8D8"/>
<accession>A0A9W6X8D8</accession>
<feature type="compositionally biased region" description="Low complexity" evidence="1">
    <location>
        <begin position="171"/>
        <end position="232"/>
    </location>
</feature>
<name>A0A9W6X8D8_9STRA</name>
<protein>
    <submittedName>
        <fullName evidence="2">Unnamed protein product</fullName>
    </submittedName>
</protein>
<dbReference type="InterPro" id="IPR017853">
    <property type="entry name" value="GH"/>
</dbReference>
<dbReference type="SUPFAM" id="SSF51445">
    <property type="entry name" value="(Trans)glycosidases"/>
    <property type="match status" value="1"/>
</dbReference>